<evidence type="ECO:0000256" key="8">
    <source>
        <dbReference type="ARBA" id="ARBA00023187"/>
    </source>
</evidence>
<dbReference type="FunFam" id="3.40.50.300:FF:000322">
    <property type="entry name" value="probable ATP-dependent RNA helicase DDX23"/>
    <property type="match status" value="1"/>
</dbReference>
<dbReference type="InterPro" id="IPR027417">
    <property type="entry name" value="P-loop_NTPase"/>
</dbReference>
<feature type="short sequence motif" description="Q motif" evidence="13">
    <location>
        <begin position="416"/>
        <end position="444"/>
    </location>
</feature>
<feature type="compositionally biased region" description="Basic and acidic residues" evidence="14">
    <location>
        <begin position="1"/>
        <end position="10"/>
    </location>
</feature>
<keyword evidence="5" id="KW-0378">Hydrolase</keyword>
<protein>
    <recommendedName>
        <fullName evidence="2">RNA helicase</fullName>
        <ecNumber evidence="2">3.6.4.13</ecNumber>
    </recommendedName>
</protein>
<evidence type="ECO:0000259" key="16">
    <source>
        <dbReference type="PROSITE" id="PS51194"/>
    </source>
</evidence>
<organism evidence="18 19">
    <name type="scientific">Lunasporangiospora selenospora</name>
    <dbReference type="NCBI Taxonomy" id="979761"/>
    <lineage>
        <taxon>Eukaryota</taxon>
        <taxon>Fungi</taxon>
        <taxon>Fungi incertae sedis</taxon>
        <taxon>Mucoromycota</taxon>
        <taxon>Mortierellomycotina</taxon>
        <taxon>Mortierellomycetes</taxon>
        <taxon>Mortierellales</taxon>
        <taxon>Mortierellaceae</taxon>
        <taxon>Lunasporangiospora</taxon>
    </lineage>
</organism>
<feature type="domain" description="DEAD-box RNA helicase Q" evidence="17">
    <location>
        <begin position="416"/>
        <end position="444"/>
    </location>
</feature>
<dbReference type="SMART" id="SM00487">
    <property type="entry name" value="DEXDc"/>
    <property type="match status" value="1"/>
</dbReference>
<evidence type="ECO:0000256" key="5">
    <source>
        <dbReference type="ARBA" id="ARBA00022801"/>
    </source>
</evidence>
<dbReference type="InterPro" id="IPR014001">
    <property type="entry name" value="Helicase_ATP-bd"/>
</dbReference>
<dbReference type="GO" id="GO:0008380">
    <property type="term" value="P:RNA splicing"/>
    <property type="evidence" value="ECO:0007669"/>
    <property type="project" value="UniProtKB-KW"/>
</dbReference>
<evidence type="ECO:0000256" key="7">
    <source>
        <dbReference type="ARBA" id="ARBA00022840"/>
    </source>
</evidence>
<keyword evidence="19" id="KW-1185">Reference proteome</keyword>
<dbReference type="GO" id="GO:0005634">
    <property type="term" value="C:nucleus"/>
    <property type="evidence" value="ECO:0007669"/>
    <property type="project" value="UniProtKB-SubCell"/>
</dbReference>
<reference evidence="18" key="1">
    <citation type="journal article" date="2020" name="Fungal Divers.">
        <title>Resolving the Mortierellaceae phylogeny through synthesis of multi-gene phylogenetics and phylogenomics.</title>
        <authorList>
            <person name="Vandepol N."/>
            <person name="Liber J."/>
            <person name="Desiro A."/>
            <person name="Na H."/>
            <person name="Kennedy M."/>
            <person name="Barry K."/>
            <person name="Grigoriev I.V."/>
            <person name="Miller A.N."/>
            <person name="O'Donnell K."/>
            <person name="Stajich J.E."/>
            <person name="Bonito G."/>
        </authorList>
    </citation>
    <scope>NUCLEOTIDE SEQUENCE</scope>
    <source>
        <strain evidence="18">KOD1015</strain>
    </source>
</reference>
<keyword evidence="4" id="KW-0547">Nucleotide-binding</keyword>
<dbReference type="SMART" id="SM00490">
    <property type="entry name" value="HELICc"/>
    <property type="match status" value="1"/>
</dbReference>
<evidence type="ECO:0000313" key="19">
    <source>
        <dbReference type="Proteomes" id="UP000780801"/>
    </source>
</evidence>
<dbReference type="Proteomes" id="UP000780801">
    <property type="component" value="Unassembled WGS sequence"/>
</dbReference>
<dbReference type="GO" id="GO:0003676">
    <property type="term" value="F:nucleic acid binding"/>
    <property type="evidence" value="ECO:0007669"/>
    <property type="project" value="InterPro"/>
</dbReference>
<dbReference type="GO" id="GO:0016787">
    <property type="term" value="F:hydrolase activity"/>
    <property type="evidence" value="ECO:0007669"/>
    <property type="project" value="UniProtKB-KW"/>
</dbReference>
<dbReference type="InterPro" id="IPR001650">
    <property type="entry name" value="Helicase_C-like"/>
</dbReference>
<evidence type="ECO:0000256" key="12">
    <source>
        <dbReference type="ARBA" id="ARBA00047984"/>
    </source>
</evidence>
<dbReference type="Pfam" id="PF25430">
    <property type="entry name" value="DDX23"/>
    <property type="match status" value="1"/>
</dbReference>
<dbReference type="EC" id="3.6.4.13" evidence="2"/>
<sequence>MSNRQGDYRRNGGGAYRGRSRSPDRSRARDLDGGDRFSGRGGGRDHRDDRDFRDARESRDYRDGRDRDYRGNRDSRDGKGNKDGRDGRFGGSRPDMRDNRDYRGFRDARDGRDSRGDSYRDSKYSRDDRPRDPPLSTSTQQPEASGDSTMDTDQSPVPQRKVPISLEELIKKKEEEKQALEKPKFLTKEERAQLALEKRSKEVEEQRRQQDLDRQKRLEFDSKARNEVVDNNRYGYDSRINARDKAERNRAAGKTNNQETEDRSSVFLGEKEVESVKKRYMGIEEKERKVRKRNDKKFVFDWNADDDTSRDLNPIYTHRHSAQLFGRGHFAGIELKDSKTRDQFYDKLMAVRRSDSESARATELDDLAAQRERKVNYADRHWSDKPLDQMKERDWRIFKEDFNISCKGGSIPNPIRRWSESTVDTRILTVIDKVGYKEPTPIQRQAIPIGLQNRDIIGIAETGSGKTASFLIPMLQFIFDLPKLNEENMVHGPYALILAPTRELAQQIEQESLKFATHLGFNCVSIVGGHAVEDQAFNLRNGAEIIIATPGRLKDCLERRILVLNQCTYVVMDEADRMIDMGFEADVNFILDALPVSNSKPDTDEAEDASKMTMAIDDDSQRKYRQTTMFSATMPPAVERLAKKYLRRPAVVTIGTAGQAVETVEQRVEMISDENRKRNRLMELLKGQFAPPMIVFVNQKKSCDMLAKMINGSGLRATTLHGSKSQEQRELALAQLKNGKSDVLVATDVAGRGIDIQNVSLVLNYDMAKNIEDYTHRIGRTGRAGRSGVAITFLANDDTDVMYDLKQMLMKSTIATIPADLRNHEAAMTRGGVGGRRRGGDKF</sequence>
<name>A0A9P6KJB3_9FUNG</name>
<keyword evidence="3" id="KW-0507">mRNA processing</keyword>
<evidence type="ECO:0000256" key="10">
    <source>
        <dbReference type="ARBA" id="ARBA00037954"/>
    </source>
</evidence>
<dbReference type="Pfam" id="PF00270">
    <property type="entry name" value="DEAD"/>
    <property type="match status" value="1"/>
</dbReference>
<dbReference type="Pfam" id="PF00271">
    <property type="entry name" value="Helicase_C"/>
    <property type="match status" value="1"/>
</dbReference>
<dbReference type="CDD" id="cd17945">
    <property type="entry name" value="DEADc_DDX23"/>
    <property type="match status" value="1"/>
</dbReference>
<dbReference type="InterPro" id="IPR011545">
    <property type="entry name" value="DEAD/DEAH_box_helicase_dom"/>
</dbReference>
<feature type="compositionally biased region" description="Basic and acidic residues" evidence="14">
    <location>
        <begin position="21"/>
        <end position="132"/>
    </location>
</feature>
<evidence type="ECO:0000256" key="3">
    <source>
        <dbReference type="ARBA" id="ARBA00022664"/>
    </source>
</evidence>
<feature type="domain" description="Helicase ATP-binding" evidence="15">
    <location>
        <begin position="447"/>
        <end position="652"/>
    </location>
</feature>
<comment type="subcellular location">
    <subcellularLocation>
        <location evidence="1">Nucleus</location>
    </subcellularLocation>
</comment>
<feature type="region of interest" description="Disordered" evidence="14">
    <location>
        <begin position="1"/>
        <end position="169"/>
    </location>
</feature>
<dbReference type="AlphaFoldDB" id="A0A9P6KJB3"/>
<comment type="catalytic activity">
    <reaction evidence="12">
        <text>ATP + H2O = ADP + phosphate + H(+)</text>
        <dbReference type="Rhea" id="RHEA:13065"/>
        <dbReference type="ChEBI" id="CHEBI:15377"/>
        <dbReference type="ChEBI" id="CHEBI:15378"/>
        <dbReference type="ChEBI" id="CHEBI:30616"/>
        <dbReference type="ChEBI" id="CHEBI:43474"/>
        <dbReference type="ChEBI" id="CHEBI:456216"/>
        <dbReference type="EC" id="3.6.4.13"/>
    </reaction>
</comment>
<feature type="domain" description="Helicase C-terminal" evidence="16">
    <location>
        <begin position="663"/>
        <end position="825"/>
    </location>
</feature>
<comment type="subunit">
    <text evidence="11">Component of the U5 snRNP complex.</text>
</comment>
<evidence type="ECO:0000313" key="18">
    <source>
        <dbReference type="EMBL" id="KAF9586675.1"/>
    </source>
</evidence>
<evidence type="ECO:0000256" key="2">
    <source>
        <dbReference type="ARBA" id="ARBA00012552"/>
    </source>
</evidence>
<evidence type="ECO:0000256" key="4">
    <source>
        <dbReference type="ARBA" id="ARBA00022741"/>
    </source>
</evidence>
<dbReference type="InterPro" id="IPR057479">
    <property type="entry name" value="PRP28/DDX23-like_helical"/>
</dbReference>
<dbReference type="CDD" id="cd18787">
    <property type="entry name" value="SF2_C_DEAD"/>
    <property type="match status" value="1"/>
</dbReference>
<comment type="similarity">
    <text evidence="10">Belongs to the DEAD box helicase family. DDX23/PRP28 subfamily.</text>
</comment>
<evidence type="ECO:0000256" key="9">
    <source>
        <dbReference type="ARBA" id="ARBA00023242"/>
    </source>
</evidence>
<dbReference type="GO" id="GO:0005524">
    <property type="term" value="F:ATP binding"/>
    <property type="evidence" value="ECO:0007669"/>
    <property type="project" value="UniProtKB-KW"/>
</dbReference>
<feature type="region of interest" description="Disordered" evidence="14">
    <location>
        <begin position="239"/>
        <end position="266"/>
    </location>
</feature>
<dbReference type="SUPFAM" id="SSF52540">
    <property type="entry name" value="P-loop containing nucleoside triphosphate hydrolases"/>
    <property type="match status" value="1"/>
</dbReference>
<dbReference type="InterPro" id="IPR000629">
    <property type="entry name" value="RNA-helicase_DEAD-box_CS"/>
</dbReference>
<dbReference type="PROSITE" id="PS51194">
    <property type="entry name" value="HELICASE_CTER"/>
    <property type="match status" value="1"/>
</dbReference>
<dbReference type="Gene3D" id="3.40.50.300">
    <property type="entry name" value="P-loop containing nucleotide triphosphate hydrolases"/>
    <property type="match status" value="2"/>
</dbReference>
<proteinExistence type="inferred from homology"/>
<dbReference type="EMBL" id="JAABOA010000008">
    <property type="protein sequence ID" value="KAF9586675.1"/>
    <property type="molecule type" value="Genomic_DNA"/>
</dbReference>
<dbReference type="PANTHER" id="PTHR47958">
    <property type="entry name" value="ATP-DEPENDENT RNA HELICASE DBP3"/>
    <property type="match status" value="1"/>
</dbReference>
<accession>A0A9P6KJB3</accession>
<keyword evidence="7" id="KW-0067">ATP-binding</keyword>
<keyword evidence="8" id="KW-0508">mRNA splicing</keyword>
<evidence type="ECO:0000259" key="17">
    <source>
        <dbReference type="PROSITE" id="PS51195"/>
    </source>
</evidence>
<dbReference type="PROSITE" id="PS00039">
    <property type="entry name" value="DEAD_ATP_HELICASE"/>
    <property type="match status" value="1"/>
</dbReference>
<feature type="compositionally biased region" description="Polar residues" evidence="14">
    <location>
        <begin position="135"/>
        <end position="157"/>
    </location>
</feature>
<gene>
    <name evidence="18" type="primary">PRP28</name>
    <name evidence="18" type="ORF">BGW38_010169</name>
</gene>
<comment type="caution">
    <text evidence="18">The sequence shown here is derived from an EMBL/GenBank/DDBJ whole genome shotgun (WGS) entry which is preliminary data.</text>
</comment>
<dbReference type="OrthoDB" id="196131at2759"/>
<evidence type="ECO:0000256" key="6">
    <source>
        <dbReference type="ARBA" id="ARBA00022806"/>
    </source>
</evidence>
<dbReference type="PROSITE" id="PS51195">
    <property type="entry name" value="Q_MOTIF"/>
    <property type="match status" value="1"/>
</dbReference>
<dbReference type="PROSITE" id="PS51192">
    <property type="entry name" value="HELICASE_ATP_BIND_1"/>
    <property type="match status" value="1"/>
</dbReference>
<dbReference type="InterPro" id="IPR014014">
    <property type="entry name" value="RNA_helicase_DEAD_Q_motif"/>
</dbReference>
<evidence type="ECO:0000256" key="11">
    <source>
        <dbReference type="ARBA" id="ARBA00038719"/>
    </source>
</evidence>
<evidence type="ECO:0000256" key="13">
    <source>
        <dbReference type="PROSITE-ProRule" id="PRU00552"/>
    </source>
</evidence>
<evidence type="ECO:0000256" key="1">
    <source>
        <dbReference type="ARBA" id="ARBA00004123"/>
    </source>
</evidence>
<feature type="region of interest" description="Disordered" evidence="14">
    <location>
        <begin position="197"/>
        <end position="218"/>
    </location>
</feature>
<dbReference type="GO" id="GO:0006397">
    <property type="term" value="P:mRNA processing"/>
    <property type="evidence" value="ECO:0007669"/>
    <property type="project" value="UniProtKB-KW"/>
</dbReference>
<keyword evidence="9" id="KW-0539">Nucleus</keyword>
<dbReference type="GO" id="GO:0003724">
    <property type="term" value="F:RNA helicase activity"/>
    <property type="evidence" value="ECO:0007669"/>
    <property type="project" value="UniProtKB-EC"/>
</dbReference>
<feature type="compositionally biased region" description="Basic and acidic residues" evidence="14">
    <location>
        <begin position="240"/>
        <end position="250"/>
    </location>
</feature>
<evidence type="ECO:0000259" key="15">
    <source>
        <dbReference type="PROSITE" id="PS51192"/>
    </source>
</evidence>
<keyword evidence="6" id="KW-0347">Helicase</keyword>
<evidence type="ECO:0000256" key="14">
    <source>
        <dbReference type="SAM" id="MobiDB-lite"/>
    </source>
</evidence>